<comment type="cofactor">
    <cofactor evidence="1">
        <name>FAD</name>
        <dbReference type="ChEBI" id="CHEBI:57692"/>
    </cofactor>
</comment>
<keyword evidence="6" id="KW-1015">Disulfide bond</keyword>
<feature type="domain" description="ERV/ALR sulfhydryl oxidase" evidence="7">
    <location>
        <begin position="33"/>
        <end position="140"/>
    </location>
</feature>
<dbReference type="InterPro" id="IPR017905">
    <property type="entry name" value="ERV/ALR_sulphydryl_oxidase"/>
</dbReference>
<dbReference type="Gene3D" id="1.20.120.310">
    <property type="entry name" value="ERV/ALR sulfhydryl oxidase domain"/>
    <property type="match status" value="1"/>
</dbReference>
<keyword evidence="4" id="KW-0274">FAD</keyword>
<dbReference type="SUPFAM" id="SSF69000">
    <property type="entry name" value="FAD-dependent thiol oxidase"/>
    <property type="match status" value="1"/>
</dbReference>
<dbReference type="PANTHER" id="PTHR12645:SF0">
    <property type="entry name" value="FAD-LINKED SULFHYDRYL OXIDASE ALR"/>
    <property type="match status" value="1"/>
</dbReference>
<dbReference type="InterPro" id="IPR036774">
    <property type="entry name" value="ERV/ALR_sulphydryl_oxid_sf"/>
</dbReference>
<evidence type="ECO:0000256" key="5">
    <source>
        <dbReference type="ARBA" id="ARBA00023002"/>
    </source>
</evidence>
<proteinExistence type="predicted"/>
<evidence type="ECO:0000256" key="1">
    <source>
        <dbReference type="ARBA" id="ARBA00001974"/>
    </source>
</evidence>
<evidence type="ECO:0000256" key="6">
    <source>
        <dbReference type="ARBA" id="ARBA00023157"/>
    </source>
</evidence>
<sequence>MNTKRKHTKKRNNRKARPNVSQLNTVYTDNEYNSNDGMLTSVWGPGMWHYLHTMSFNYPVNPTKKDKEHYSKFMLQLKHVLPCGKCRKNLKQNYKKLPLYMKHMKNRAMFSKYVFDLHELINNMLGKKSGLNYETIRERYEHFRARCSISKQNKTKKRVHFSNKNTVFTEKGCTESLYGEKSKCVLQIVPQDTNCESLSIDKQCVKEKHSVTEAIGKQS</sequence>
<evidence type="ECO:0000256" key="2">
    <source>
        <dbReference type="ARBA" id="ARBA00012512"/>
    </source>
</evidence>
<dbReference type="GO" id="GO:0050660">
    <property type="term" value="F:flavin adenine dinucleotide binding"/>
    <property type="evidence" value="ECO:0007669"/>
    <property type="project" value="TreeGrafter"/>
</dbReference>
<keyword evidence="5" id="KW-0560">Oxidoreductase</keyword>
<dbReference type="PANTHER" id="PTHR12645">
    <property type="entry name" value="ALR/ERV"/>
    <property type="match status" value="1"/>
</dbReference>
<reference evidence="8" key="1">
    <citation type="journal article" date="2020" name="Nature">
        <title>Giant virus diversity and host interactions through global metagenomics.</title>
        <authorList>
            <person name="Schulz F."/>
            <person name="Roux S."/>
            <person name="Paez-Espino D."/>
            <person name="Jungbluth S."/>
            <person name="Walsh D.A."/>
            <person name="Denef V.J."/>
            <person name="McMahon K.D."/>
            <person name="Konstantinidis K.T."/>
            <person name="Eloe-Fadrosh E.A."/>
            <person name="Kyrpides N.C."/>
            <person name="Woyke T."/>
        </authorList>
    </citation>
    <scope>NUCLEOTIDE SEQUENCE</scope>
    <source>
        <strain evidence="8">GVMAG-M-3300025699-48</strain>
    </source>
</reference>
<dbReference type="PROSITE" id="PS51324">
    <property type="entry name" value="ERV_ALR"/>
    <property type="match status" value="1"/>
</dbReference>
<dbReference type="GO" id="GO:0016971">
    <property type="term" value="F:flavin-dependent sulfhydryl oxidase activity"/>
    <property type="evidence" value="ECO:0007669"/>
    <property type="project" value="InterPro"/>
</dbReference>
<dbReference type="EMBL" id="MN740307">
    <property type="protein sequence ID" value="QHT99420.1"/>
    <property type="molecule type" value="Genomic_DNA"/>
</dbReference>
<evidence type="ECO:0000259" key="7">
    <source>
        <dbReference type="PROSITE" id="PS51324"/>
    </source>
</evidence>
<name>A0A6C0J3R5_9ZZZZ</name>
<evidence type="ECO:0000256" key="4">
    <source>
        <dbReference type="ARBA" id="ARBA00022827"/>
    </source>
</evidence>
<dbReference type="GO" id="GO:0005739">
    <property type="term" value="C:mitochondrion"/>
    <property type="evidence" value="ECO:0007669"/>
    <property type="project" value="TreeGrafter"/>
</dbReference>
<protein>
    <recommendedName>
        <fullName evidence="2">thiol oxidase</fullName>
        <ecNumber evidence="2">1.8.3.2</ecNumber>
    </recommendedName>
</protein>
<accession>A0A6C0J3R5</accession>
<evidence type="ECO:0000313" key="8">
    <source>
        <dbReference type="EMBL" id="QHT99420.1"/>
    </source>
</evidence>
<dbReference type="InterPro" id="IPR039799">
    <property type="entry name" value="ALR/ERV"/>
</dbReference>
<evidence type="ECO:0000256" key="3">
    <source>
        <dbReference type="ARBA" id="ARBA00022630"/>
    </source>
</evidence>
<dbReference type="EC" id="1.8.3.2" evidence="2"/>
<keyword evidence="3" id="KW-0285">Flavoprotein</keyword>
<dbReference type="Pfam" id="PF04777">
    <property type="entry name" value="Evr1_Alr"/>
    <property type="match status" value="1"/>
</dbReference>
<dbReference type="AlphaFoldDB" id="A0A6C0J3R5"/>
<organism evidence="8">
    <name type="scientific">viral metagenome</name>
    <dbReference type="NCBI Taxonomy" id="1070528"/>
    <lineage>
        <taxon>unclassified sequences</taxon>
        <taxon>metagenomes</taxon>
        <taxon>organismal metagenomes</taxon>
    </lineage>
</organism>